<keyword evidence="9" id="KW-0560">Oxidoreductase</keyword>
<keyword evidence="13" id="KW-1133">Transmembrane helix</keyword>
<dbReference type="InterPro" id="IPR001128">
    <property type="entry name" value="Cyt_P450"/>
</dbReference>
<dbReference type="Pfam" id="PF00067">
    <property type="entry name" value="p450"/>
    <property type="match status" value="1"/>
</dbReference>
<dbReference type="CDD" id="cd11056">
    <property type="entry name" value="CYP6-like"/>
    <property type="match status" value="1"/>
</dbReference>
<organism evidence="14">
    <name type="scientific">Culicoides sonorensis</name>
    <name type="common">Biting midge</name>
    <dbReference type="NCBI Taxonomy" id="179676"/>
    <lineage>
        <taxon>Eukaryota</taxon>
        <taxon>Metazoa</taxon>
        <taxon>Ecdysozoa</taxon>
        <taxon>Arthropoda</taxon>
        <taxon>Hexapoda</taxon>
        <taxon>Insecta</taxon>
        <taxon>Pterygota</taxon>
        <taxon>Neoptera</taxon>
        <taxon>Endopterygota</taxon>
        <taxon>Diptera</taxon>
        <taxon>Nematocera</taxon>
        <taxon>Chironomoidea</taxon>
        <taxon>Ceratopogonidae</taxon>
        <taxon>Ceratopogoninae</taxon>
        <taxon>Culicoides</taxon>
        <taxon>Monoculicoides</taxon>
    </lineage>
</organism>
<dbReference type="GO" id="GO:0005789">
    <property type="term" value="C:endoplasmic reticulum membrane"/>
    <property type="evidence" value="ECO:0007669"/>
    <property type="project" value="UniProtKB-SubCell"/>
</dbReference>
<dbReference type="InterPro" id="IPR036396">
    <property type="entry name" value="Cyt_P450_sf"/>
</dbReference>
<dbReference type="PRINTS" id="PR00464">
    <property type="entry name" value="EP450II"/>
</dbReference>
<dbReference type="GO" id="GO:0016705">
    <property type="term" value="F:oxidoreductase activity, acting on paired donors, with incorporation or reduction of molecular oxygen"/>
    <property type="evidence" value="ECO:0007669"/>
    <property type="project" value="InterPro"/>
</dbReference>
<comment type="cofactor">
    <cofactor evidence="1">
        <name>heme</name>
        <dbReference type="ChEBI" id="CHEBI:30413"/>
    </cofactor>
</comment>
<dbReference type="AlphaFoldDB" id="A0A336KVP9"/>
<dbReference type="VEuPathDB" id="VectorBase:CSON000249"/>
<evidence type="ECO:0000256" key="12">
    <source>
        <dbReference type="ARBA" id="ARBA00023136"/>
    </source>
</evidence>
<keyword evidence="7" id="KW-0256">Endoplasmic reticulum</keyword>
<reference evidence="14" key="1">
    <citation type="submission" date="2018-04" db="EMBL/GenBank/DDBJ databases">
        <authorList>
            <person name="Go L.Y."/>
            <person name="Mitchell J.A."/>
        </authorList>
    </citation>
    <scope>NUCLEOTIDE SEQUENCE</scope>
    <source>
        <tissue evidence="14">Whole organism</tissue>
    </source>
</reference>
<keyword evidence="6" id="KW-0479">Metal-binding</keyword>
<keyword evidence="13" id="KW-0812">Transmembrane</keyword>
<evidence type="ECO:0000256" key="7">
    <source>
        <dbReference type="ARBA" id="ARBA00022824"/>
    </source>
</evidence>
<evidence type="ECO:0000313" key="15">
    <source>
        <dbReference type="EMBL" id="SSX28564.1"/>
    </source>
</evidence>
<dbReference type="EMBL" id="UFQT01001035">
    <property type="protein sequence ID" value="SSX28564.1"/>
    <property type="molecule type" value="Genomic_DNA"/>
</dbReference>
<dbReference type="SUPFAM" id="SSF48264">
    <property type="entry name" value="Cytochrome P450"/>
    <property type="match status" value="1"/>
</dbReference>
<evidence type="ECO:0000256" key="3">
    <source>
        <dbReference type="ARBA" id="ARBA00004406"/>
    </source>
</evidence>
<dbReference type="GO" id="GO:0004497">
    <property type="term" value="F:monooxygenase activity"/>
    <property type="evidence" value="ECO:0007669"/>
    <property type="project" value="UniProtKB-KW"/>
</dbReference>
<dbReference type="GO" id="GO:0020037">
    <property type="term" value="F:heme binding"/>
    <property type="evidence" value="ECO:0007669"/>
    <property type="project" value="InterPro"/>
</dbReference>
<dbReference type="PANTHER" id="PTHR24292">
    <property type="entry name" value="CYTOCHROME P450"/>
    <property type="match status" value="1"/>
</dbReference>
<evidence type="ECO:0000256" key="1">
    <source>
        <dbReference type="ARBA" id="ARBA00001971"/>
    </source>
</evidence>
<evidence type="ECO:0000313" key="14">
    <source>
        <dbReference type="EMBL" id="SSX08648.1"/>
    </source>
</evidence>
<keyword evidence="8" id="KW-0492">Microsome</keyword>
<proteinExistence type="inferred from homology"/>
<evidence type="ECO:0000256" key="2">
    <source>
        <dbReference type="ARBA" id="ARBA00004174"/>
    </source>
</evidence>
<feature type="transmembrane region" description="Helical" evidence="13">
    <location>
        <begin position="6"/>
        <end position="26"/>
    </location>
</feature>
<name>A0A336KVP9_CULSO</name>
<protein>
    <submittedName>
        <fullName evidence="14">CSON000249 protein</fullName>
    </submittedName>
</protein>
<dbReference type="InterPro" id="IPR050476">
    <property type="entry name" value="Insect_CytP450_Detox"/>
</dbReference>
<dbReference type="PANTHER" id="PTHR24292:SF100">
    <property type="entry name" value="CYTOCHROME P450 6A16, ISOFORM B-RELATED"/>
    <property type="match status" value="1"/>
</dbReference>
<comment type="similarity">
    <text evidence="4">Belongs to the cytochrome P450 family.</text>
</comment>
<accession>A0A336KVP9</accession>
<keyword evidence="12 13" id="KW-0472">Membrane</keyword>
<dbReference type="OMA" id="HAIQHDE"/>
<keyword evidence="5" id="KW-0349">Heme</keyword>
<evidence type="ECO:0000256" key="9">
    <source>
        <dbReference type="ARBA" id="ARBA00023002"/>
    </source>
</evidence>
<dbReference type="PRINTS" id="PR00385">
    <property type="entry name" value="P450"/>
</dbReference>
<evidence type="ECO:0000256" key="10">
    <source>
        <dbReference type="ARBA" id="ARBA00023004"/>
    </source>
</evidence>
<gene>
    <name evidence="14" type="primary">CSON000249</name>
</gene>
<dbReference type="Gene3D" id="1.10.630.10">
    <property type="entry name" value="Cytochrome P450"/>
    <property type="match status" value="1"/>
</dbReference>
<keyword evidence="11" id="KW-0503">Monooxygenase</keyword>
<evidence type="ECO:0000256" key="13">
    <source>
        <dbReference type="SAM" id="Phobius"/>
    </source>
</evidence>
<evidence type="ECO:0000256" key="8">
    <source>
        <dbReference type="ARBA" id="ARBA00022848"/>
    </source>
</evidence>
<evidence type="ECO:0000256" key="5">
    <source>
        <dbReference type="ARBA" id="ARBA00022617"/>
    </source>
</evidence>
<evidence type="ECO:0000256" key="6">
    <source>
        <dbReference type="ARBA" id="ARBA00022723"/>
    </source>
</evidence>
<dbReference type="GO" id="GO:0005506">
    <property type="term" value="F:iron ion binding"/>
    <property type="evidence" value="ECO:0007669"/>
    <property type="project" value="InterPro"/>
</dbReference>
<evidence type="ECO:0000256" key="4">
    <source>
        <dbReference type="ARBA" id="ARBA00010617"/>
    </source>
</evidence>
<reference evidence="15" key="2">
    <citation type="submission" date="2018-07" db="EMBL/GenBank/DDBJ databases">
        <authorList>
            <person name="Quirk P.G."/>
            <person name="Krulwich T.A."/>
        </authorList>
    </citation>
    <scope>NUCLEOTIDE SEQUENCE</scope>
</reference>
<dbReference type="EMBL" id="UFQS01001035">
    <property type="protein sequence ID" value="SSX08648.1"/>
    <property type="molecule type" value="Genomic_DNA"/>
</dbReference>
<comment type="subcellular location">
    <subcellularLocation>
        <location evidence="3">Endoplasmic reticulum membrane</location>
        <topology evidence="3">Peripheral membrane protein</topology>
    </subcellularLocation>
    <subcellularLocation>
        <location evidence="2">Microsome membrane</location>
        <topology evidence="2">Peripheral membrane protein</topology>
    </subcellularLocation>
</comment>
<dbReference type="InterPro" id="IPR002402">
    <property type="entry name" value="Cyt_P450_E_grp-II"/>
</dbReference>
<evidence type="ECO:0000256" key="11">
    <source>
        <dbReference type="ARBA" id="ARBA00023033"/>
    </source>
</evidence>
<keyword evidence="10" id="KW-0408">Iron</keyword>
<sequence>MNTIIWIILTLIGILFFVFLCIYLYARNQYKFWEKRSIPHSKPKFPTGTFDFGGKKHLAEIFNERYVKRGQNEFLGGFIMFHPTIEVYDVQLAKDIMGKDFNYFTNRGSYVNTRDDPLTGHLFNLEGDQWKVMREKLTHVFTSGKMKLMFELVKNIGEEFVKAIERELKFGNSIDVKEFCARYTTDVIGQCAFGIECNSLVNPDAEFRVIGRKVFKINKFKQLFTFNFQGLARKLKMQLFAKDVINFFVNAIHDLVDYREREKIERFDLIGFMIQKRNKEKTDDPSDELMSGLSMKELVAQAFVFYLAGFETSSTNMSYTLYELALNPEVQEKARKHVFQTIKKHGNSLTYDAIQEMHYLEACINESLRKYPPFNYIMYTCYCS</sequence>